<accession>A0ABS0LCF7</accession>
<dbReference type="EMBL" id="JADQUG010000024">
    <property type="protein sequence ID" value="MBG9354346.1"/>
    <property type="molecule type" value="Genomic_DNA"/>
</dbReference>
<reference evidence="1 2" key="1">
    <citation type="journal article" date="2020" name="J. Clin. Microbiol.">
        <title>Assessing the Genetic Diversity of Austrian Corynebacterium diphtheriae Clinical Isolates, 2011-2019.</title>
        <authorList>
            <person name="Schaeffer J."/>
            <person name="Huhulescu S."/>
            <person name="Stoeger A."/>
            <person name="Allerberger F."/>
            <person name="Ruppitsch W."/>
        </authorList>
    </citation>
    <scope>NUCLEOTIDE SEQUENCE [LARGE SCALE GENOMIC DNA]</scope>
    <source>
        <strain evidence="1 2">04-17</strain>
    </source>
</reference>
<sequence length="97" mass="11459">MEHDLTEVIDHKRVQAEDYNLSVHAYVQPAEPEQEPDDGAEVFEKIRRLLAFKEEGTAQFRAYSEGRIRQLRFYRNEVLRFRELSGLAQDPTNHRTV</sequence>
<protein>
    <submittedName>
        <fullName evidence="1">Uncharacterized protein</fullName>
    </submittedName>
</protein>
<evidence type="ECO:0000313" key="2">
    <source>
        <dbReference type="Proteomes" id="UP000615580"/>
    </source>
</evidence>
<dbReference type="RefSeq" id="WP_197690150.1">
    <property type="nucleotide sequence ID" value="NZ_JADQUG010000024.1"/>
</dbReference>
<comment type="caution">
    <text evidence="1">The sequence shown here is derived from an EMBL/GenBank/DDBJ whole genome shotgun (WGS) entry which is preliminary data.</text>
</comment>
<evidence type="ECO:0000313" key="1">
    <source>
        <dbReference type="EMBL" id="MBG9354346.1"/>
    </source>
</evidence>
<keyword evidence="2" id="KW-1185">Reference proteome</keyword>
<proteinExistence type="predicted"/>
<dbReference type="Proteomes" id="UP000615580">
    <property type="component" value="Unassembled WGS sequence"/>
</dbReference>
<name>A0ABS0LCF7_9CORY</name>
<organism evidence="1 2">
    <name type="scientific">Corynebacterium belfantii</name>
    <dbReference type="NCBI Taxonomy" id="2014537"/>
    <lineage>
        <taxon>Bacteria</taxon>
        <taxon>Bacillati</taxon>
        <taxon>Actinomycetota</taxon>
        <taxon>Actinomycetes</taxon>
        <taxon>Mycobacteriales</taxon>
        <taxon>Corynebacteriaceae</taxon>
        <taxon>Corynebacterium</taxon>
    </lineage>
</organism>
<gene>
    <name evidence="1" type="ORF">I4J41_06960</name>
</gene>